<feature type="transmembrane region" description="Helical" evidence="3">
    <location>
        <begin position="73"/>
        <end position="95"/>
    </location>
</feature>
<evidence type="ECO:0000256" key="1">
    <source>
        <dbReference type="ARBA" id="ARBA00022692"/>
    </source>
</evidence>
<evidence type="ECO:0000313" key="4">
    <source>
        <dbReference type="EMBL" id="KRN74981.1"/>
    </source>
</evidence>
<comment type="caution">
    <text evidence="4">The sequence shown here is derived from an EMBL/GenBank/DDBJ whole genome shotgun (WGS) entry which is preliminary data.</text>
</comment>
<dbReference type="PANTHER" id="PTHR37815">
    <property type="entry name" value="UPF0397 PROTEIN BC_2624-RELATED"/>
    <property type="match status" value="1"/>
</dbReference>
<dbReference type="EMBL" id="JQBP01000003">
    <property type="protein sequence ID" value="KRN74981.1"/>
    <property type="molecule type" value="Genomic_DNA"/>
</dbReference>
<feature type="transmembrane region" description="Helical" evidence="3">
    <location>
        <begin position="107"/>
        <end position="134"/>
    </location>
</feature>
<keyword evidence="2 3" id="KW-1133">Transmembrane helix</keyword>
<proteinExistence type="predicted"/>
<dbReference type="STRING" id="1616.IV73_GL000737"/>
<reference evidence="4 5" key="1">
    <citation type="journal article" date="2015" name="Genome Announc.">
        <title>Expanding the biotechnology potential of lactobacilli through comparative genomics of 213 strains and associated genera.</title>
        <authorList>
            <person name="Sun Z."/>
            <person name="Harris H.M."/>
            <person name="McCann A."/>
            <person name="Guo C."/>
            <person name="Argimon S."/>
            <person name="Zhang W."/>
            <person name="Yang X."/>
            <person name="Jeffery I.B."/>
            <person name="Cooney J.C."/>
            <person name="Kagawa T.F."/>
            <person name="Liu W."/>
            <person name="Song Y."/>
            <person name="Salvetti E."/>
            <person name="Wrobel A."/>
            <person name="Rasinkangas P."/>
            <person name="Parkhill J."/>
            <person name="Rea M.C."/>
            <person name="O'Sullivan O."/>
            <person name="Ritari J."/>
            <person name="Douillard F.P."/>
            <person name="Paul Ross R."/>
            <person name="Yang R."/>
            <person name="Briner A.E."/>
            <person name="Felis G.E."/>
            <person name="de Vos W.M."/>
            <person name="Barrangou R."/>
            <person name="Klaenhammer T.R."/>
            <person name="Caufield P.W."/>
            <person name="Cui Y."/>
            <person name="Zhang H."/>
            <person name="O'Toole P.W."/>
        </authorList>
    </citation>
    <scope>NUCLEOTIDE SEQUENCE [LARGE SCALE GENOMIC DNA]</scope>
    <source>
        <strain evidence="4 5">DSM 20593</strain>
    </source>
</reference>
<evidence type="ECO:0000256" key="3">
    <source>
        <dbReference type="SAM" id="Phobius"/>
    </source>
</evidence>
<dbReference type="RefSeq" id="WP_236697728.1">
    <property type="nucleotide sequence ID" value="NZ_JQBP01000003.1"/>
</dbReference>
<keyword evidence="1 3" id="KW-0812">Transmembrane</keyword>
<name>A0A0R2JIC7_9LACO</name>
<dbReference type="PANTHER" id="PTHR37815:SF3">
    <property type="entry name" value="UPF0397 PROTEIN SPR0429"/>
    <property type="match status" value="1"/>
</dbReference>
<keyword evidence="5" id="KW-1185">Reference proteome</keyword>
<protein>
    <recommendedName>
        <fullName evidence="6">Integral membrane protein</fullName>
    </recommendedName>
</protein>
<feature type="transmembrane region" description="Helical" evidence="3">
    <location>
        <begin position="154"/>
        <end position="175"/>
    </location>
</feature>
<evidence type="ECO:0000256" key="2">
    <source>
        <dbReference type="ARBA" id="ARBA00022989"/>
    </source>
</evidence>
<sequence length="179" mass="19268">MNIHLKPTYRLTIVGLLVALNILLNIFLRLPTPTGFISLVEVGIFLAGWLFGPRIGGAVGGITGLLVDLFAGYPQWMLGSLIIHGLEGYLIGVCWQTVGAKQRSTWFGLVLSAIIGGSVMLAGYWLFGIGLQLLNHATLATALTISTAELATNVLQVLAGFSIAIILRPVLIRYLKRLN</sequence>
<dbReference type="AlphaFoldDB" id="A0A0R2JIC7"/>
<feature type="transmembrane region" description="Helical" evidence="3">
    <location>
        <begin position="12"/>
        <end position="30"/>
    </location>
</feature>
<evidence type="ECO:0008006" key="6">
    <source>
        <dbReference type="Google" id="ProtNLM"/>
    </source>
</evidence>
<dbReference type="Gene3D" id="1.10.1760.20">
    <property type="match status" value="1"/>
</dbReference>
<dbReference type="InterPro" id="IPR009825">
    <property type="entry name" value="ECF_substrate-spec-like"/>
</dbReference>
<feature type="transmembrane region" description="Helical" evidence="3">
    <location>
        <begin position="42"/>
        <end position="67"/>
    </location>
</feature>
<evidence type="ECO:0000313" key="5">
    <source>
        <dbReference type="Proteomes" id="UP000051655"/>
    </source>
</evidence>
<accession>A0A0R2JIC7</accession>
<dbReference type="PATRIC" id="fig|1616.3.peg.757"/>
<keyword evidence="3" id="KW-0472">Membrane</keyword>
<dbReference type="Proteomes" id="UP000051655">
    <property type="component" value="Unassembled WGS sequence"/>
</dbReference>
<organism evidence="4 5">
    <name type="scientific">Weissella kandleri</name>
    <dbReference type="NCBI Taxonomy" id="1616"/>
    <lineage>
        <taxon>Bacteria</taxon>
        <taxon>Bacillati</taxon>
        <taxon>Bacillota</taxon>
        <taxon>Bacilli</taxon>
        <taxon>Lactobacillales</taxon>
        <taxon>Lactobacillaceae</taxon>
        <taxon>Weissella</taxon>
    </lineage>
</organism>
<dbReference type="GO" id="GO:0016020">
    <property type="term" value="C:membrane"/>
    <property type="evidence" value="ECO:0007669"/>
    <property type="project" value="InterPro"/>
</dbReference>
<gene>
    <name evidence="4" type="ORF">IV73_GL000737</name>
</gene>
<dbReference type="Pfam" id="PF07155">
    <property type="entry name" value="ECF-ribofla_trS"/>
    <property type="match status" value="1"/>
</dbReference>